<dbReference type="PANTHER" id="PTHR45659">
    <property type="entry name" value="HOMEOBOX PROTEIN HOX"/>
    <property type="match status" value="1"/>
</dbReference>
<dbReference type="SMART" id="SM00389">
    <property type="entry name" value="HOX"/>
    <property type="match status" value="1"/>
</dbReference>
<organism evidence="10">
    <name type="scientific">Octopus bimaculoides</name>
    <name type="common">California two-spotted octopus</name>
    <dbReference type="NCBI Taxonomy" id="37653"/>
    <lineage>
        <taxon>Eukaryota</taxon>
        <taxon>Metazoa</taxon>
        <taxon>Spiralia</taxon>
        <taxon>Lophotrochozoa</taxon>
        <taxon>Mollusca</taxon>
        <taxon>Cephalopoda</taxon>
        <taxon>Coleoidea</taxon>
        <taxon>Octopodiformes</taxon>
        <taxon>Octopoda</taxon>
        <taxon>Incirrata</taxon>
        <taxon>Octopodidae</taxon>
        <taxon>Octopus</taxon>
    </lineage>
</organism>
<dbReference type="PANTHER" id="PTHR45659:SF4">
    <property type="entry name" value="HOMEOBOX PROTEIN ABDOMINAL-A"/>
    <property type="match status" value="1"/>
</dbReference>
<dbReference type="InterPro" id="IPR050296">
    <property type="entry name" value="Antp_homeobox"/>
</dbReference>
<evidence type="ECO:0000256" key="1">
    <source>
        <dbReference type="ARBA" id="ARBA00004123"/>
    </source>
</evidence>
<evidence type="ECO:0000313" key="10">
    <source>
        <dbReference type="EMBL" id="KOF67379.1"/>
    </source>
</evidence>
<reference evidence="10" key="1">
    <citation type="submission" date="2015-07" db="EMBL/GenBank/DDBJ databases">
        <title>MeaNS - Measles Nucleotide Surveillance Program.</title>
        <authorList>
            <person name="Tran T."/>
            <person name="Druce J."/>
        </authorList>
    </citation>
    <scope>NUCLEOTIDE SEQUENCE</scope>
    <source>
        <strain evidence="10">UCB-OBI-ISO-001</strain>
        <tissue evidence="10">Gonad</tissue>
    </source>
</reference>
<dbReference type="Gene3D" id="1.10.10.60">
    <property type="entry name" value="Homeodomain-like"/>
    <property type="match status" value="1"/>
</dbReference>
<dbReference type="CDD" id="cd00086">
    <property type="entry name" value="homeodomain"/>
    <property type="match status" value="1"/>
</dbReference>
<keyword evidence="5 6" id="KW-0539">Nucleus</keyword>
<dbReference type="STRING" id="37653.A0A0L8FRS0"/>
<dbReference type="InterPro" id="IPR020479">
    <property type="entry name" value="HD_metazoa"/>
</dbReference>
<dbReference type="InterPro" id="IPR017970">
    <property type="entry name" value="Homeobox_CS"/>
</dbReference>
<dbReference type="GO" id="GO:0000981">
    <property type="term" value="F:DNA-binding transcription factor activity, RNA polymerase II-specific"/>
    <property type="evidence" value="ECO:0007669"/>
    <property type="project" value="InterPro"/>
</dbReference>
<dbReference type="EMBL" id="KQ427101">
    <property type="protein sequence ID" value="KOF67379.1"/>
    <property type="molecule type" value="Genomic_DNA"/>
</dbReference>
<dbReference type="PRINTS" id="PR00024">
    <property type="entry name" value="HOMEOBOX"/>
</dbReference>
<dbReference type="InterPro" id="IPR009057">
    <property type="entry name" value="Homeodomain-like_sf"/>
</dbReference>
<name>A0A0L8FRS0_OCTBM</name>
<gene>
    <name evidence="10" type="ORF">OCBIM_22009726mg</name>
</gene>
<evidence type="ECO:0000256" key="2">
    <source>
        <dbReference type="ARBA" id="ARBA00022473"/>
    </source>
</evidence>
<dbReference type="GO" id="GO:0000978">
    <property type="term" value="F:RNA polymerase II cis-regulatory region sequence-specific DNA binding"/>
    <property type="evidence" value="ECO:0007669"/>
    <property type="project" value="TreeGrafter"/>
</dbReference>
<dbReference type="OrthoDB" id="6159439at2759"/>
<evidence type="ECO:0000256" key="4">
    <source>
        <dbReference type="ARBA" id="ARBA00023155"/>
    </source>
</evidence>
<accession>A0A0L8FRS0</accession>
<dbReference type="GO" id="GO:0009952">
    <property type="term" value="P:anterior/posterior pattern specification"/>
    <property type="evidence" value="ECO:0007669"/>
    <property type="project" value="TreeGrafter"/>
</dbReference>
<keyword evidence="2" id="KW-0217">Developmental protein</keyword>
<feature type="non-terminal residue" evidence="10">
    <location>
        <position position="146"/>
    </location>
</feature>
<keyword evidence="8" id="KW-0472">Membrane</keyword>
<evidence type="ECO:0000256" key="8">
    <source>
        <dbReference type="SAM" id="Phobius"/>
    </source>
</evidence>
<keyword evidence="4 6" id="KW-0371">Homeobox</keyword>
<keyword evidence="3 6" id="KW-0238">DNA-binding</keyword>
<evidence type="ECO:0000256" key="3">
    <source>
        <dbReference type="ARBA" id="ARBA00023125"/>
    </source>
</evidence>
<dbReference type="PROSITE" id="PS50071">
    <property type="entry name" value="HOMEOBOX_2"/>
    <property type="match status" value="1"/>
</dbReference>
<sequence>PNSSQRRRGRQTYSRFQTLELEKEFQYNNYLTRKRRIEVAHALNLSERQVKIWFQNRRMKLKKEKQQIRELNVACRPNAGRLTNNCSDSEENDVKVELRKSNFDCQPQLSPTTIAGLVPKLETIIVIDVVIIVIIIIIIIVIIIVV</sequence>
<dbReference type="AlphaFoldDB" id="A0A0L8FRS0"/>
<proteinExistence type="predicted"/>
<feature type="transmembrane region" description="Helical" evidence="8">
    <location>
        <begin position="124"/>
        <end position="145"/>
    </location>
</feature>
<evidence type="ECO:0000256" key="6">
    <source>
        <dbReference type="PROSITE-ProRule" id="PRU00108"/>
    </source>
</evidence>
<evidence type="ECO:0000259" key="9">
    <source>
        <dbReference type="PROSITE" id="PS50071"/>
    </source>
</evidence>
<protein>
    <recommendedName>
        <fullName evidence="9">Homeobox domain-containing protein</fullName>
    </recommendedName>
</protein>
<keyword evidence="8" id="KW-0812">Transmembrane</keyword>
<feature type="non-terminal residue" evidence="10">
    <location>
        <position position="1"/>
    </location>
</feature>
<evidence type="ECO:0000256" key="5">
    <source>
        <dbReference type="ARBA" id="ARBA00023242"/>
    </source>
</evidence>
<dbReference type="SUPFAM" id="SSF46689">
    <property type="entry name" value="Homeodomain-like"/>
    <property type="match status" value="1"/>
</dbReference>
<keyword evidence="8" id="KW-1133">Transmembrane helix</keyword>
<dbReference type="InterPro" id="IPR001356">
    <property type="entry name" value="HD"/>
</dbReference>
<feature type="DNA-binding region" description="Homeobox" evidence="6">
    <location>
        <begin position="6"/>
        <end position="65"/>
    </location>
</feature>
<feature type="domain" description="Homeobox" evidence="9">
    <location>
        <begin position="4"/>
        <end position="64"/>
    </location>
</feature>
<dbReference type="Pfam" id="PF00046">
    <property type="entry name" value="Homeodomain"/>
    <property type="match status" value="1"/>
</dbReference>
<evidence type="ECO:0000256" key="7">
    <source>
        <dbReference type="RuleBase" id="RU000682"/>
    </source>
</evidence>
<dbReference type="GO" id="GO:0005634">
    <property type="term" value="C:nucleus"/>
    <property type="evidence" value="ECO:0007669"/>
    <property type="project" value="UniProtKB-SubCell"/>
</dbReference>
<dbReference type="PROSITE" id="PS00027">
    <property type="entry name" value="HOMEOBOX_1"/>
    <property type="match status" value="1"/>
</dbReference>
<comment type="subcellular location">
    <subcellularLocation>
        <location evidence="1 6 7">Nucleus</location>
    </subcellularLocation>
</comment>